<evidence type="ECO:0000256" key="2">
    <source>
        <dbReference type="SAM" id="SignalP"/>
    </source>
</evidence>
<evidence type="ECO:0000256" key="1">
    <source>
        <dbReference type="SAM" id="Phobius"/>
    </source>
</evidence>
<dbReference type="Pfam" id="PF09546">
    <property type="entry name" value="Spore_III_AE"/>
    <property type="match status" value="1"/>
</dbReference>
<comment type="caution">
    <text evidence="3">The sequence shown here is derived from an EMBL/GenBank/DDBJ whole genome shotgun (WGS) entry which is preliminary data.</text>
</comment>
<evidence type="ECO:0000313" key="4">
    <source>
        <dbReference type="Proteomes" id="UP000823960"/>
    </source>
</evidence>
<evidence type="ECO:0008006" key="5">
    <source>
        <dbReference type="Google" id="ProtNLM"/>
    </source>
</evidence>
<dbReference type="PROSITE" id="PS51257">
    <property type="entry name" value="PROKAR_LIPOPROTEIN"/>
    <property type="match status" value="1"/>
</dbReference>
<reference evidence="3" key="2">
    <citation type="journal article" date="2021" name="PeerJ">
        <title>Extensive microbial diversity within the chicken gut microbiome revealed by metagenomics and culture.</title>
        <authorList>
            <person name="Gilroy R."/>
            <person name="Ravi A."/>
            <person name="Getino M."/>
            <person name="Pursley I."/>
            <person name="Horton D.L."/>
            <person name="Alikhan N.F."/>
            <person name="Baker D."/>
            <person name="Gharbi K."/>
            <person name="Hall N."/>
            <person name="Watson M."/>
            <person name="Adriaenssens E.M."/>
            <person name="Foster-Nyarko E."/>
            <person name="Jarju S."/>
            <person name="Secka A."/>
            <person name="Antonio M."/>
            <person name="Oren A."/>
            <person name="Chaudhuri R.R."/>
            <person name="La Ragione R."/>
            <person name="Hildebrand F."/>
            <person name="Pallen M.J."/>
        </authorList>
    </citation>
    <scope>NUCLEOTIDE SEQUENCE</scope>
    <source>
        <strain evidence="3">1370</strain>
    </source>
</reference>
<feature type="transmembrane region" description="Helical" evidence="1">
    <location>
        <begin position="169"/>
        <end position="195"/>
    </location>
</feature>
<name>A0A9D1NQM7_9FIRM</name>
<dbReference type="Proteomes" id="UP000823960">
    <property type="component" value="Unassembled WGS sequence"/>
</dbReference>
<dbReference type="EMBL" id="DVOL01000014">
    <property type="protein sequence ID" value="HIV10310.1"/>
    <property type="molecule type" value="Genomic_DNA"/>
</dbReference>
<protein>
    <recommendedName>
        <fullName evidence="5">Stage III sporulation protein AE</fullName>
    </recommendedName>
</protein>
<reference evidence="3" key="1">
    <citation type="submission" date="2020-10" db="EMBL/GenBank/DDBJ databases">
        <authorList>
            <person name="Gilroy R."/>
        </authorList>
    </citation>
    <scope>NUCLEOTIDE SEQUENCE</scope>
    <source>
        <strain evidence="3">1370</strain>
    </source>
</reference>
<proteinExistence type="predicted"/>
<feature type="transmembrane region" description="Helical" evidence="1">
    <location>
        <begin position="244"/>
        <end position="264"/>
    </location>
</feature>
<evidence type="ECO:0000313" key="3">
    <source>
        <dbReference type="EMBL" id="HIV10310.1"/>
    </source>
</evidence>
<keyword evidence="2" id="KW-0732">Signal</keyword>
<keyword evidence="1" id="KW-0472">Membrane</keyword>
<organism evidence="3 4">
    <name type="scientific">Candidatus Faeciplasma avium</name>
    <dbReference type="NCBI Taxonomy" id="2840798"/>
    <lineage>
        <taxon>Bacteria</taxon>
        <taxon>Bacillati</taxon>
        <taxon>Bacillota</taxon>
        <taxon>Clostridia</taxon>
        <taxon>Eubacteriales</taxon>
        <taxon>Oscillospiraceae</taxon>
        <taxon>Oscillospiraceae incertae sedis</taxon>
        <taxon>Candidatus Faeciplasma</taxon>
    </lineage>
</organism>
<feature type="transmembrane region" description="Helical" evidence="1">
    <location>
        <begin position="114"/>
        <end position="136"/>
    </location>
</feature>
<accession>A0A9D1NQM7</accession>
<feature type="transmembrane region" description="Helical" evidence="1">
    <location>
        <begin position="284"/>
        <end position="308"/>
    </location>
</feature>
<keyword evidence="1" id="KW-1133">Transmembrane helix</keyword>
<feature type="signal peptide" evidence="2">
    <location>
        <begin position="1"/>
        <end position="27"/>
    </location>
</feature>
<sequence>MKRLCNFLLTLTLIAALSYSCLYSCLAAEVIDYTDGLTELETGTAKDFLENNGILTSDPETVRNLDAGSLISHFIDIFKASLKAPASMLIILAGMGFLSAIIQSGKPGVDKMTAIAAFLLIYPFISSSLETAFSAVSSQQAFMTAYIPIFAGITLASGNAMAAGSYNALVFYASETAGLIAGGILKPFLTCMLVLSCTQSICPQLPDITYSLRRLFSAILGTVMTVFVGIIGLQTAIGRTGSEIILRAGKYLVSSFVPIIGMSLSESYKTVRLSISAIKSSTGGLGIVIMVLIMSVPIISLFSCRLAISAGEWLCRLTGSEPIASLARGIANVYSLIITFLIIYAMMFIISTGFIMLFGSEAV</sequence>
<keyword evidence="1" id="KW-0812">Transmembrane</keyword>
<feature type="chain" id="PRO_5039038420" description="Stage III sporulation protein AE" evidence="2">
    <location>
        <begin position="28"/>
        <end position="363"/>
    </location>
</feature>
<feature type="transmembrane region" description="Helical" evidence="1">
    <location>
        <begin position="142"/>
        <end position="162"/>
    </location>
</feature>
<dbReference type="AlphaFoldDB" id="A0A9D1NQM7"/>
<gene>
    <name evidence="3" type="ORF">IAD28_01245</name>
</gene>
<feature type="transmembrane region" description="Helical" evidence="1">
    <location>
        <begin position="215"/>
        <end position="237"/>
    </location>
</feature>
<dbReference type="InterPro" id="IPR014194">
    <property type="entry name" value="Spore_III_AE"/>
</dbReference>
<feature type="transmembrane region" description="Helical" evidence="1">
    <location>
        <begin position="84"/>
        <end position="102"/>
    </location>
</feature>
<feature type="transmembrane region" description="Helical" evidence="1">
    <location>
        <begin position="329"/>
        <end position="358"/>
    </location>
</feature>